<evidence type="ECO:0000256" key="3">
    <source>
        <dbReference type="ARBA" id="ARBA00022691"/>
    </source>
</evidence>
<protein>
    <submittedName>
        <fullName evidence="6">Methyltransferase type 11</fullName>
    </submittedName>
</protein>
<keyword evidence="7" id="KW-1185">Reference proteome</keyword>
<sequence length="226" mass="23892">MTDENAGQPPAPTTASPAGEYLGDPAVRDEWDSRYADREQLWSGAPNGALVAEVGDLAPARALDVGCGEGADAIWLATRGWDVTGLEVSGVALERAAGHAREAGVTVDWVHAGLTEAGLRPASYDLVSAQYPALPRTPDAAAERALLAAVAPGGLLLLVHHAGMDTHQEHESGFDPADYVWPSMVSALMDENWKVEVDEQRPRVAPDGGAGAHHTDDVVLRARRLR</sequence>
<gene>
    <name evidence="6" type="ORF">A7J05_34475</name>
</gene>
<dbReference type="GO" id="GO:0008168">
    <property type="term" value="F:methyltransferase activity"/>
    <property type="evidence" value="ECO:0007669"/>
    <property type="project" value="UniProtKB-KW"/>
</dbReference>
<dbReference type="RefSeq" id="WP_076689764.1">
    <property type="nucleotide sequence ID" value="NZ_JAPSIV010000024.1"/>
</dbReference>
<dbReference type="CDD" id="cd02440">
    <property type="entry name" value="AdoMet_MTases"/>
    <property type="match status" value="1"/>
</dbReference>
<dbReference type="PANTHER" id="PTHR43464">
    <property type="entry name" value="METHYLTRANSFERASE"/>
    <property type="match status" value="1"/>
</dbReference>
<evidence type="ECO:0000313" key="7">
    <source>
        <dbReference type="Proteomes" id="UP000187191"/>
    </source>
</evidence>
<dbReference type="PANTHER" id="PTHR43464:SF19">
    <property type="entry name" value="UBIQUINONE BIOSYNTHESIS O-METHYLTRANSFERASE, MITOCHONDRIAL"/>
    <property type="match status" value="1"/>
</dbReference>
<evidence type="ECO:0000256" key="2">
    <source>
        <dbReference type="ARBA" id="ARBA00022679"/>
    </source>
</evidence>
<dbReference type="Gene3D" id="3.40.50.150">
    <property type="entry name" value="Vaccinia Virus protein VP39"/>
    <property type="match status" value="1"/>
</dbReference>
<evidence type="ECO:0000259" key="5">
    <source>
        <dbReference type="Pfam" id="PF13649"/>
    </source>
</evidence>
<feature type="domain" description="Methyltransferase" evidence="5">
    <location>
        <begin position="63"/>
        <end position="154"/>
    </location>
</feature>
<evidence type="ECO:0000256" key="1">
    <source>
        <dbReference type="ARBA" id="ARBA00022603"/>
    </source>
</evidence>
<proteinExistence type="predicted"/>
<dbReference type="InterPro" id="IPR029063">
    <property type="entry name" value="SAM-dependent_MTases_sf"/>
</dbReference>
<keyword evidence="2" id="KW-0808">Transferase</keyword>
<dbReference type="SUPFAM" id="SSF53335">
    <property type="entry name" value="S-adenosyl-L-methionine-dependent methyltransferases"/>
    <property type="match status" value="1"/>
</dbReference>
<evidence type="ECO:0000256" key="4">
    <source>
        <dbReference type="SAM" id="MobiDB-lite"/>
    </source>
</evidence>
<dbReference type="Pfam" id="PF13649">
    <property type="entry name" value="Methyltransf_25"/>
    <property type="match status" value="1"/>
</dbReference>
<reference evidence="6 7" key="1">
    <citation type="submission" date="2016-05" db="EMBL/GenBank/DDBJ databases">
        <authorList>
            <person name="Gu J."/>
        </authorList>
    </citation>
    <scope>NUCLEOTIDE SEQUENCE [LARGE SCALE GENOMIC DNA]</scope>
    <source>
        <strain evidence="6 7">ACCC40021</strain>
    </source>
</reference>
<name>A0ABM6H5G2_9ACTN</name>
<organism evidence="6 7">
    <name type="scientific">Streptomyces alfalfae</name>
    <dbReference type="NCBI Taxonomy" id="1642299"/>
    <lineage>
        <taxon>Bacteria</taxon>
        <taxon>Bacillati</taxon>
        <taxon>Actinomycetota</taxon>
        <taxon>Actinomycetes</taxon>
        <taxon>Kitasatosporales</taxon>
        <taxon>Streptomycetaceae</taxon>
        <taxon>Streptomyces</taxon>
    </lineage>
</organism>
<evidence type="ECO:0000313" key="6">
    <source>
        <dbReference type="EMBL" id="APY91352.1"/>
    </source>
</evidence>
<dbReference type="GO" id="GO:0032259">
    <property type="term" value="P:methylation"/>
    <property type="evidence" value="ECO:0007669"/>
    <property type="project" value="UniProtKB-KW"/>
</dbReference>
<feature type="region of interest" description="Disordered" evidence="4">
    <location>
        <begin position="1"/>
        <end position="24"/>
    </location>
</feature>
<dbReference type="Proteomes" id="UP000187191">
    <property type="component" value="Chromosome"/>
</dbReference>
<keyword evidence="3" id="KW-0949">S-adenosyl-L-methionine</keyword>
<dbReference type="EMBL" id="CP015588">
    <property type="protein sequence ID" value="APY91352.1"/>
    <property type="molecule type" value="Genomic_DNA"/>
</dbReference>
<keyword evidence="1 6" id="KW-0489">Methyltransferase</keyword>
<accession>A0ABM6H5G2</accession>
<dbReference type="InterPro" id="IPR041698">
    <property type="entry name" value="Methyltransf_25"/>
</dbReference>